<feature type="coiled-coil region" evidence="1">
    <location>
        <begin position="635"/>
        <end position="662"/>
    </location>
</feature>
<comment type="caution">
    <text evidence="3">The sequence shown here is derived from an EMBL/GenBank/DDBJ whole genome shotgun (WGS) entry which is preliminary data.</text>
</comment>
<accession>A0A9D1FZC4</accession>
<evidence type="ECO:0000256" key="1">
    <source>
        <dbReference type="SAM" id="Coils"/>
    </source>
</evidence>
<name>A0A9D1FZC4_9FIRM</name>
<dbReference type="SUPFAM" id="SSF53850">
    <property type="entry name" value="Periplasmic binding protein-like II"/>
    <property type="match status" value="1"/>
</dbReference>
<feature type="signal peptide" evidence="2">
    <location>
        <begin position="1"/>
        <end position="22"/>
    </location>
</feature>
<dbReference type="AlphaFoldDB" id="A0A9D1FZC4"/>
<keyword evidence="2" id="KW-0732">Signal</keyword>
<organism evidence="3 4">
    <name type="scientific">Candidatus Alectryocaccomicrobium excrementavium</name>
    <dbReference type="NCBI Taxonomy" id="2840668"/>
    <lineage>
        <taxon>Bacteria</taxon>
        <taxon>Bacillati</taxon>
        <taxon>Bacillota</taxon>
        <taxon>Clostridia</taxon>
        <taxon>Candidatus Alectryocaccomicrobium</taxon>
    </lineage>
</organism>
<keyword evidence="1" id="KW-0175">Coiled coil</keyword>
<evidence type="ECO:0000256" key="2">
    <source>
        <dbReference type="SAM" id="SignalP"/>
    </source>
</evidence>
<reference evidence="3" key="1">
    <citation type="submission" date="2020-10" db="EMBL/GenBank/DDBJ databases">
        <authorList>
            <person name="Gilroy R."/>
        </authorList>
    </citation>
    <scope>NUCLEOTIDE SEQUENCE</scope>
    <source>
        <strain evidence="3">13766</strain>
    </source>
</reference>
<dbReference type="Gene3D" id="3.40.190.10">
    <property type="entry name" value="Periplasmic binding protein-like II"/>
    <property type="match status" value="1"/>
</dbReference>
<dbReference type="EMBL" id="DVJN01000084">
    <property type="protein sequence ID" value="HIS92182.1"/>
    <property type="molecule type" value="Genomic_DNA"/>
</dbReference>
<gene>
    <name evidence="3" type="ORF">IAA84_04110</name>
</gene>
<proteinExistence type="predicted"/>
<sequence>MKKATAWMLALCMLALGVPAMAASGSVPLFALPADSADSLMGFAYDPQQGQICALGYEQLYTMNEDGSEARAWEIAPYDLGEDSANSDFAISGVFCWDGAFYALAAGAVYSADQSEVEIRDFGLHALNFDEEAGTARLELALPMDGKALVQEVDGYAFFSLPLQMIQTDDRLYSMEYMAGGMQLISLDPAAGSVELREISDSTQGLLPYKEGKLLVVSSEYTDAVRFPVSALDPATGDVEELFVLDLGTNDYPDFYAYDAQHDAFYCGANGELLRVAGLDVNAAVAVAASPLSYANCSAFTPDGDLLLADYAEIWRVNTDPEKRPEAQLVVQSNYDSSLEAARVPFQQAHPEVEVVLSQSAGDMAQAVPAQTATPDIYTLSVDSSEYSAAFEHGYMAELTDSEILADFAAAVYPAIQEVIQKDGELCGLPLSVHGRTRISCDPATFEKLGIPEDIPTSWMELFQLLQRLPEALENAPGISAFEVGLSASDMRQALLSEMVDAYMLYISQPENEFSFDTPLFRELMAAFEAVDFEALGLQEGYEGDIYALADAPDPLFYAYGSFDPYVSSWPFQTLYLALDEDMQPLVEASVTVAFVNPDSPNRDLAIEYLECAAEQAGVIARIMMMPGENEPVLNEDFEENLTSYDELIAVLEAQVVNAEAEERQMLEFMLETAKAQREDYQKYHHYIASAESIAAYREAAQYMTVNLYRGLDSQTFGECYEQQNQYLRGAVTLDEFIRNIDQKLRMIVREGQ</sequence>
<evidence type="ECO:0000313" key="4">
    <source>
        <dbReference type="Proteomes" id="UP000824140"/>
    </source>
</evidence>
<evidence type="ECO:0000313" key="3">
    <source>
        <dbReference type="EMBL" id="HIS92182.1"/>
    </source>
</evidence>
<protein>
    <submittedName>
        <fullName evidence="3">Extracellular solute-binding protein</fullName>
    </submittedName>
</protein>
<feature type="chain" id="PRO_5039037823" evidence="2">
    <location>
        <begin position="23"/>
        <end position="753"/>
    </location>
</feature>
<dbReference type="SUPFAM" id="SSF63829">
    <property type="entry name" value="Calcium-dependent phosphotriesterase"/>
    <property type="match status" value="1"/>
</dbReference>
<dbReference type="Proteomes" id="UP000824140">
    <property type="component" value="Unassembled WGS sequence"/>
</dbReference>
<reference evidence="3" key="2">
    <citation type="journal article" date="2021" name="PeerJ">
        <title>Extensive microbial diversity within the chicken gut microbiome revealed by metagenomics and culture.</title>
        <authorList>
            <person name="Gilroy R."/>
            <person name="Ravi A."/>
            <person name="Getino M."/>
            <person name="Pursley I."/>
            <person name="Horton D.L."/>
            <person name="Alikhan N.F."/>
            <person name="Baker D."/>
            <person name="Gharbi K."/>
            <person name="Hall N."/>
            <person name="Watson M."/>
            <person name="Adriaenssens E.M."/>
            <person name="Foster-Nyarko E."/>
            <person name="Jarju S."/>
            <person name="Secka A."/>
            <person name="Antonio M."/>
            <person name="Oren A."/>
            <person name="Chaudhuri R.R."/>
            <person name="La Ragione R."/>
            <person name="Hildebrand F."/>
            <person name="Pallen M.J."/>
        </authorList>
    </citation>
    <scope>NUCLEOTIDE SEQUENCE</scope>
    <source>
        <strain evidence="3">13766</strain>
    </source>
</reference>